<feature type="transmembrane region" description="Helical" evidence="1">
    <location>
        <begin position="196"/>
        <end position="218"/>
    </location>
</feature>
<reference evidence="2" key="1">
    <citation type="journal article" date="2021" name="PeerJ">
        <title>Extensive microbial diversity within the chicken gut microbiome revealed by metagenomics and culture.</title>
        <authorList>
            <person name="Gilroy R."/>
            <person name="Ravi A."/>
            <person name="Getino M."/>
            <person name="Pursley I."/>
            <person name="Horton D.L."/>
            <person name="Alikhan N.F."/>
            <person name="Baker D."/>
            <person name="Gharbi K."/>
            <person name="Hall N."/>
            <person name="Watson M."/>
            <person name="Adriaenssens E.M."/>
            <person name="Foster-Nyarko E."/>
            <person name="Jarju S."/>
            <person name="Secka A."/>
            <person name="Antonio M."/>
            <person name="Oren A."/>
            <person name="Chaudhuri R.R."/>
            <person name="La Ragione R."/>
            <person name="Hildebrand F."/>
            <person name="Pallen M.J."/>
        </authorList>
    </citation>
    <scope>NUCLEOTIDE SEQUENCE</scope>
    <source>
        <strain evidence="2">CHK185-5351</strain>
    </source>
</reference>
<dbReference type="EMBL" id="DWWU01000016">
    <property type="protein sequence ID" value="HJC15002.1"/>
    <property type="molecule type" value="Genomic_DNA"/>
</dbReference>
<keyword evidence="1" id="KW-0472">Membrane</keyword>
<evidence type="ECO:0000313" key="3">
    <source>
        <dbReference type="Proteomes" id="UP000823849"/>
    </source>
</evidence>
<evidence type="ECO:0000256" key="1">
    <source>
        <dbReference type="SAM" id="Phobius"/>
    </source>
</evidence>
<sequence>MKKKIFFYTAKLYQTVFHTLKLRSLRLCGTKLSELKSAALFLIAAAALFSSPLLCMAAQSGGTEASSEADLPGWEHAVETTLEDGEYSVDVTLEGGSGRASISSPALLIIREGKAFARIEWSSSAYDYMKVEDNTYFPVNTEGNSVFEIPVCAFDQPVTVIGDTTAMSTPHEVEYTLTFSEASIVPEAGGDAPGSAFLPGVIIAAVLCAAAVLLYFLFRHRTHSRGKKNGT</sequence>
<keyword evidence="1" id="KW-0812">Transmembrane</keyword>
<keyword evidence="1" id="KW-1133">Transmembrane helix</keyword>
<organism evidence="2 3">
    <name type="scientific">Candidatus Fusicatenibacter intestinigallinarum</name>
    <dbReference type="NCBI Taxonomy" id="2838598"/>
    <lineage>
        <taxon>Bacteria</taxon>
        <taxon>Bacillati</taxon>
        <taxon>Bacillota</taxon>
        <taxon>Clostridia</taxon>
        <taxon>Lachnospirales</taxon>
        <taxon>Lachnospiraceae</taxon>
        <taxon>Fusicatenibacter</taxon>
    </lineage>
</organism>
<evidence type="ECO:0000313" key="2">
    <source>
        <dbReference type="EMBL" id="HJC15002.1"/>
    </source>
</evidence>
<dbReference type="AlphaFoldDB" id="A0A9D2N9V0"/>
<reference evidence="2" key="2">
    <citation type="submission" date="2021-04" db="EMBL/GenBank/DDBJ databases">
        <authorList>
            <person name="Gilroy R."/>
        </authorList>
    </citation>
    <scope>NUCLEOTIDE SEQUENCE</scope>
    <source>
        <strain evidence="2">CHK185-5351</strain>
    </source>
</reference>
<gene>
    <name evidence="2" type="ORF">H9705_04120</name>
</gene>
<dbReference type="Proteomes" id="UP000823849">
    <property type="component" value="Unassembled WGS sequence"/>
</dbReference>
<name>A0A9D2N9V0_9FIRM</name>
<proteinExistence type="predicted"/>
<protein>
    <submittedName>
        <fullName evidence="2">Uncharacterized protein</fullName>
    </submittedName>
</protein>
<accession>A0A9D2N9V0</accession>
<comment type="caution">
    <text evidence="2">The sequence shown here is derived from an EMBL/GenBank/DDBJ whole genome shotgun (WGS) entry which is preliminary data.</text>
</comment>